<evidence type="ECO:0000313" key="2">
    <source>
        <dbReference type="EMBL" id="GAA50926.1"/>
    </source>
</evidence>
<feature type="transmembrane region" description="Helical" evidence="1">
    <location>
        <begin position="71"/>
        <end position="91"/>
    </location>
</feature>
<evidence type="ECO:0000313" key="3">
    <source>
        <dbReference type="Proteomes" id="UP000008909"/>
    </source>
</evidence>
<reference key="2">
    <citation type="submission" date="2011-10" db="EMBL/GenBank/DDBJ databases">
        <title>The genome and transcriptome sequence of Clonorchis sinensis provide insights into the carcinogenic liver fluke.</title>
        <authorList>
            <person name="Wang X."/>
            <person name="Huang Y."/>
            <person name="Chen W."/>
            <person name="Liu H."/>
            <person name="Guo L."/>
            <person name="Chen Y."/>
            <person name="Luo F."/>
            <person name="Zhou W."/>
            <person name="Sun J."/>
            <person name="Mao Q."/>
            <person name="Liang P."/>
            <person name="Zhou C."/>
            <person name="Tian Y."/>
            <person name="Men J."/>
            <person name="Lv X."/>
            <person name="Huang L."/>
            <person name="Zhou J."/>
            <person name="Hu Y."/>
            <person name="Li R."/>
            <person name="Zhang F."/>
            <person name="Lei H."/>
            <person name="Li X."/>
            <person name="Hu X."/>
            <person name="Liang C."/>
            <person name="Xu J."/>
            <person name="Wu Z."/>
            <person name="Yu X."/>
        </authorList>
    </citation>
    <scope>NUCLEOTIDE SEQUENCE</scope>
    <source>
        <strain>Henan</strain>
    </source>
</reference>
<keyword evidence="1" id="KW-1133">Transmembrane helix</keyword>
<keyword evidence="1" id="KW-0472">Membrane</keyword>
<organism evidence="2 3">
    <name type="scientific">Clonorchis sinensis</name>
    <name type="common">Chinese liver fluke</name>
    <dbReference type="NCBI Taxonomy" id="79923"/>
    <lineage>
        <taxon>Eukaryota</taxon>
        <taxon>Metazoa</taxon>
        <taxon>Spiralia</taxon>
        <taxon>Lophotrochozoa</taxon>
        <taxon>Platyhelminthes</taxon>
        <taxon>Trematoda</taxon>
        <taxon>Digenea</taxon>
        <taxon>Opisthorchiida</taxon>
        <taxon>Opisthorchiata</taxon>
        <taxon>Opisthorchiidae</taxon>
        <taxon>Clonorchis</taxon>
    </lineage>
</organism>
<evidence type="ECO:0000256" key="1">
    <source>
        <dbReference type="SAM" id="Phobius"/>
    </source>
</evidence>
<accession>G7YD92</accession>
<keyword evidence="3" id="KW-1185">Reference proteome</keyword>
<gene>
    <name evidence="2" type="ORF">CLF_105234</name>
</gene>
<protein>
    <submittedName>
        <fullName evidence="2">Uncharacterized protein</fullName>
    </submittedName>
</protein>
<reference evidence="2" key="1">
    <citation type="journal article" date="2011" name="Genome Biol.">
        <title>The draft genome of the carcinogenic human liver fluke Clonorchis sinensis.</title>
        <authorList>
            <person name="Wang X."/>
            <person name="Chen W."/>
            <person name="Huang Y."/>
            <person name="Sun J."/>
            <person name="Men J."/>
            <person name="Liu H."/>
            <person name="Luo F."/>
            <person name="Guo L."/>
            <person name="Lv X."/>
            <person name="Deng C."/>
            <person name="Zhou C."/>
            <person name="Fan Y."/>
            <person name="Li X."/>
            <person name="Huang L."/>
            <person name="Hu Y."/>
            <person name="Liang C."/>
            <person name="Hu X."/>
            <person name="Xu J."/>
            <person name="Yu X."/>
        </authorList>
    </citation>
    <scope>NUCLEOTIDE SEQUENCE [LARGE SCALE GENOMIC DNA]</scope>
    <source>
        <strain evidence="2">Henan</strain>
    </source>
</reference>
<sequence length="128" mass="14394">MTLLQRPLERQKFAPENHQYAGSERLHFGGLGGHVFQSLFDHRFWVQRALRATHSSPTSHSSLENPGQLPISSTIFSTCLCMLVYALVLIYSCRVAVEMWSASTTSFATIHSELLHHDPCPDHSLLFG</sequence>
<dbReference type="Proteomes" id="UP000008909">
    <property type="component" value="Unassembled WGS sequence"/>
</dbReference>
<dbReference type="EMBL" id="DF143094">
    <property type="protein sequence ID" value="GAA50926.1"/>
    <property type="molecule type" value="Genomic_DNA"/>
</dbReference>
<keyword evidence="1" id="KW-0812">Transmembrane</keyword>
<dbReference type="AlphaFoldDB" id="G7YD92"/>
<proteinExistence type="predicted"/>
<name>G7YD92_CLOSI</name>